<dbReference type="InterPro" id="IPR027417">
    <property type="entry name" value="P-loop_NTPase"/>
</dbReference>
<dbReference type="GO" id="GO:0016459">
    <property type="term" value="C:myosin complex"/>
    <property type="evidence" value="ECO:0007669"/>
    <property type="project" value="UniProtKB-KW"/>
</dbReference>
<dbReference type="GO" id="GO:0051015">
    <property type="term" value="F:actin filament binding"/>
    <property type="evidence" value="ECO:0007669"/>
    <property type="project" value="InterPro"/>
</dbReference>
<feature type="region of interest" description="Disordered" evidence="10">
    <location>
        <begin position="1"/>
        <end position="20"/>
    </location>
</feature>
<dbReference type="InterPro" id="IPR004009">
    <property type="entry name" value="SH3_Myosin"/>
</dbReference>
<evidence type="ECO:0000256" key="7">
    <source>
        <dbReference type="ARBA" id="ARBA00023175"/>
    </source>
</evidence>
<dbReference type="Gene3D" id="1.10.10.820">
    <property type="match status" value="1"/>
</dbReference>
<dbReference type="PROSITE" id="PS51844">
    <property type="entry name" value="SH3_LIKE"/>
    <property type="match status" value="1"/>
</dbReference>
<dbReference type="GO" id="GO:0005524">
    <property type="term" value="F:ATP binding"/>
    <property type="evidence" value="ECO:0007669"/>
    <property type="project" value="UniProtKB-UniRule"/>
</dbReference>
<protein>
    <submittedName>
        <fullName evidence="13">Myosin, heavy chain 11b, smooth muscle</fullName>
    </submittedName>
</protein>
<accession>A0A8C6SAA3</accession>
<reference evidence="13" key="2">
    <citation type="submission" date="2025-09" db="UniProtKB">
        <authorList>
            <consortium name="Ensembl"/>
        </authorList>
    </citation>
    <scope>IDENTIFICATION</scope>
</reference>
<dbReference type="PANTHER" id="PTHR13140">
    <property type="entry name" value="MYOSIN"/>
    <property type="match status" value="1"/>
</dbReference>
<sequence length="407" mass="46770">MANCNHSKNRSPHVSGDLPNMADTDDNKFLFLGNDFRNSGLAQADWAAKKMVWIPSEREGFEAASVKEEKGEQMLVELSNGQKATVNKDDIQKMNPPKFSKVEDMAALTFLNEASVLHNLKERYFSSLIYTYSGLFCVVVNPYKMLPIYSEKIIEMYKGKKRHEVPPHIYSITDNAYRNMMQDREDQSILCTGESGAGKTENTKKVIQYLAVIASSHKGKKDSNPGELEKQLLQANPILEAFGNAKTIKNDNSSRFGKFIKLNFDVTGYLVGAFIDTYLLEKSRCIRQGLTERAFHIFYYMVAGSKDKMRGQWQRLPSFSRVFTVYNVMLNALSQRSCCWRTSAVTGSWWRDTWSCRGRRTTRCSWRLWRPWRSWASPKKRDWVPPHAGSKCFKLKELYHAILAIPK</sequence>
<dbReference type="SUPFAM" id="SSF50084">
    <property type="entry name" value="Myosin S1 fragment, N-terminal domain"/>
    <property type="match status" value="1"/>
</dbReference>
<evidence type="ECO:0000259" key="11">
    <source>
        <dbReference type="PROSITE" id="PS51456"/>
    </source>
</evidence>
<evidence type="ECO:0000313" key="13">
    <source>
        <dbReference type="Ensembl" id="ENSNMLP00000003173.1"/>
    </source>
</evidence>
<feature type="domain" description="Myosin motor" evidence="11">
    <location>
        <begin position="100"/>
        <end position="407"/>
    </location>
</feature>
<comment type="similarity">
    <text evidence="1 9">Belongs to the TRAFAC class myosin-kinesin ATPase superfamily. Myosin family.</text>
</comment>
<dbReference type="Gene3D" id="3.40.850.10">
    <property type="entry name" value="Kinesin motor domain"/>
    <property type="match status" value="1"/>
</dbReference>
<dbReference type="GO" id="GO:0000146">
    <property type="term" value="F:microfilament motor activity"/>
    <property type="evidence" value="ECO:0007669"/>
    <property type="project" value="TreeGrafter"/>
</dbReference>
<dbReference type="GO" id="GO:0016020">
    <property type="term" value="C:membrane"/>
    <property type="evidence" value="ECO:0007669"/>
    <property type="project" value="TreeGrafter"/>
</dbReference>
<comment type="caution">
    <text evidence="9">Lacks conserved residue(s) required for the propagation of feature annotation.</text>
</comment>
<evidence type="ECO:0000256" key="2">
    <source>
        <dbReference type="ARBA" id="ARBA00022741"/>
    </source>
</evidence>
<dbReference type="FunFam" id="2.30.30.360:FF:000001">
    <property type="entry name" value="Myosin heavy chain"/>
    <property type="match status" value="1"/>
</dbReference>
<reference evidence="13" key="1">
    <citation type="submission" date="2025-08" db="UniProtKB">
        <authorList>
            <consortium name="Ensembl"/>
        </authorList>
    </citation>
    <scope>IDENTIFICATION</scope>
</reference>
<evidence type="ECO:0000256" key="8">
    <source>
        <dbReference type="ARBA" id="ARBA00023203"/>
    </source>
</evidence>
<proteinExistence type="inferred from homology"/>
<evidence type="ECO:0000256" key="5">
    <source>
        <dbReference type="ARBA" id="ARBA00023054"/>
    </source>
</evidence>
<dbReference type="SMART" id="SM00242">
    <property type="entry name" value="MYSc"/>
    <property type="match status" value="1"/>
</dbReference>
<keyword evidence="2 9" id="KW-0547">Nucleotide-binding</keyword>
<dbReference type="InterPro" id="IPR036961">
    <property type="entry name" value="Kinesin_motor_dom_sf"/>
</dbReference>
<evidence type="ECO:0000256" key="6">
    <source>
        <dbReference type="ARBA" id="ARBA00023123"/>
    </source>
</evidence>
<keyword evidence="8 9" id="KW-0009">Actin-binding</keyword>
<dbReference type="PROSITE" id="PS51456">
    <property type="entry name" value="MYOSIN_MOTOR"/>
    <property type="match status" value="1"/>
</dbReference>
<feature type="binding site" evidence="9">
    <location>
        <begin position="193"/>
        <end position="200"/>
    </location>
    <ligand>
        <name>ATP</name>
        <dbReference type="ChEBI" id="CHEBI:30616"/>
    </ligand>
</feature>
<dbReference type="GO" id="GO:0005737">
    <property type="term" value="C:cytoplasm"/>
    <property type="evidence" value="ECO:0007669"/>
    <property type="project" value="TreeGrafter"/>
</dbReference>
<keyword evidence="3 9" id="KW-0067">ATP-binding</keyword>
<dbReference type="Pfam" id="PF02736">
    <property type="entry name" value="Myosin_N"/>
    <property type="match status" value="1"/>
</dbReference>
<dbReference type="AlphaFoldDB" id="A0A8C6SAA3"/>
<evidence type="ECO:0000256" key="10">
    <source>
        <dbReference type="SAM" id="MobiDB-lite"/>
    </source>
</evidence>
<evidence type="ECO:0000259" key="12">
    <source>
        <dbReference type="PROSITE" id="PS51844"/>
    </source>
</evidence>
<organism evidence="13 14">
    <name type="scientific">Neogobius melanostomus</name>
    <name type="common">round goby</name>
    <dbReference type="NCBI Taxonomy" id="47308"/>
    <lineage>
        <taxon>Eukaryota</taxon>
        <taxon>Metazoa</taxon>
        <taxon>Chordata</taxon>
        <taxon>Craniata</taxon>
        <taxon>Vertebrata</taxon>
        <taxon>Euteleostomi</taxon>
        <taxon>Actinopterygii</taxon>
        <taxon>Neopterygii</taxon>
        <taxon>Teleostei</taxon>
        <taxon>Neoteleostei</taxon>
        <taxon>Acanthomorphata</taxon>
        <taxon>Gobiaria</taxon>
        <taxon>Gobiiformes</taxon>
        <taxon>Gobioidei</taxon>
        <taxon>Gobiidae</taxon>
        <taxon>Benthophilinae</taxon>
        <taxon>Neogobiini</taxon>
        <taxon>Neogobius</taxon>
    </lineage>
</organism>
<evidence type="ECO:0000313" key="14">
    <source>
        <dbReference type="Proteomes" id="UP000694523"/>
    </source>
</evidence>
<dbReference type="Pfam" id="PF00063">
    <property type="entry name" value="Myosin_head"/>
    <property type="match status" value="1"/>
</dbReference>
<dbReference type="Ensembl" id="ENSNMLT00000003643.1">
    <property type="protein sequence ID" value="ENSNMLP00000003173.1"/>
    <property type="gene ID" value="ENSNMLG00000002130.1"/>
</dbReference>
<dbReference type="Proteomes" id="UP000694523">
    <property type="component" value="Unplaced"/>
</dbReference>
<evidence type="ECO:0000256" key="4">
    <source>
        <dbReference type="ARBA" id="ARBA00022860"/>
    </source>
</evidence>
<dbReference type="InterPro" id="IPR008989">
    <property type="entry name" value="Myosin_S1_N"/>
</dbReference>
<dbReference type="SUPFAM" id="SSF52540">
    <property type="entry name" value="P-loop containing nucleoside triphosphate hydrolases"/>
    <property type="match status" value="1"/>
</dbReference>
<keyword evidence="5" id="KW-0175">Coiled coil</keyword>
<keyword evidence="14" id="KW-1185">Reference proteome</keyword>
<keyword evidence="7 9" id="KW-0505">Motor protein</keyword>
<evidence type="ECO:0000256" key="3">
    <source>
        <dbReference type="ARBA" id="ARBA00022840"/>
    </source>
</evidence>
<dbReference type="InterPro" id="IPR001609">
    <property type="entry name" value="Myosin_head_motor_dom-like"/>
</dbReference>
<dbReference type="PRINTS" id="PR00193">
    <property type="entry name" value="MYOSINHEAVY"/>
</dbReference>
<dbReference type="PANTHER" id="PTHR13140:SF857">
    <property type="entry name" value="MYOSIN-11"/>
    <property type="match status" value="1"/>
</dbReference>
<dbReference type="Gene3D" id="2.30.30.360">
    <property type="entry name" value="Myosin S1 fragment, N-terminal"/>
    <property type="match status" value="1"/>
</dbReference>
<name>A0A8C6SAA3_9GOBI</name>
<dbReference type="GO" id="GO:0005516">
    <property type="term" value="F:calmodulin binding"/>
    <property type="evidence" value="ECO:0007669"/>
    <property type="project" value="UniProtKB-KW"/>
</dbReference>
<evidence type="ECO:0000256" key="9">
    <source>
        <dbReference type="PROSITE-ProRule" id="PRU00782"/>
    </source>
</evidence>
<feature type="domain" description="Myosin N-terminal SH3-like" evidence="12">
    <location>
        <begin position="47"/>
        <end position="96"/>
    </location>
</feature>
<dbReference type="FunFam" id="3.40.850.10:FF:000101">
    <property type="entry name" value="Slow myosin heavy chain 2"/>
    <property type="match status" value="1"/>
</dbReference>
<keyword evidence="6 9" id="KW-0518">Myosin</keyword>
<dbReference type="GO" id="GO:0007015">
    <property type="term" value="P:actin filament organization"/>
    <property type="evidence" value="ECO:0007669"/>
    <property type="project" value="TreeGrafter"/>
</dbReference>
<keyword evidence="4" id="KW-0112">Calmodulin-binding</keyword>
<evidence type="ECO:0000256" key="1">
    <source>
        <dbReference type="ARBA" id="ARBA00008314"/>
    </source>
</evidence>